<dbReference type="RefSeq" id="WP_173834769.1">
    <property type="nucleotide sequence ID" value="NZ_BMCQ01000004.1"/>
</dbReference>
<evidence type="ECO:0000313" key="3">
    <source>
        <dbReference type="Proteomes" id="UP000700248"/>
    </source>
</evidence>
<dbReference type="EMBL" id="JAATIZ010000001">
    <property type="protein sequence ID" value="NJB64567.1"/>
    <property type="molecule type" value="Genomic_DNA"/>
</dbReference>
<comment type="caution">
    <text evidence="1">The sequence shown here is derived from an EMBL/GenBank/DDBJ whole genome shotgun (WGS) entry which is preliminary data.</text>
</comment>
<evidence type="ECO:0000313" key="2">
    <source>
        <dbReference type="EMBL" id="NJB64567.1"/>
    </source>
</evidence>
<keyword evidence="4" id="KW-1185">Reference proteome</keyword>
<dbReference type="Proteomes" id="UP000783934">
    <property type="component" value="Unassembled WGS sequence"/>
</dbReference>
<dbReference type="Pfam" id="PF09926">
    <property type="entry name" value="DUF2158"/>
    <property type="match status" value="1"/>
</dbReference>
<reference evidence="1" key="3">
    <citation type="submission" date="2021-09" db="EMBL/GenBank/DDBJ databases">
        <authorList>
            <person name="Gilroy R."/>
        </authorList>
    </citation>
    <scope>NUCLEOTIDE SEQUENCE</scope>
    <source>
        <strain evidence="1">CHK175-13533</strain>
    </source>
</reference>
<evidence type="ECO:0000313" key="4">
    <source>
        <dbReference type="Proteomes" id="UP000783934"/>
    </source>
</evidence>
<sequence length="53" mass="5753">MFQIGDVVKLNSGGPAMTITQLGLTHGRVECAWFDLEGTIHTAFIHAKALQKV</sequence>
<accession>A0A9D3AAD7</accession>
<reference evidence="2 4" key="1">
    <citation type="submission" date="2020-03" db="EMBL/GenBank/DDBJ databases">
        <title>Genomic Encyclopedia of Type Strains, Phase IV (KMG-IV): sequencing the most valuable type-strain genomes for metagenomic binning, comparative biology and taxonomic classification.</title>
        <authorList>
            <person name="Goeker M."/>
        </authorList>
    </citation>
    <scope>NUCLEOTIDE SEQUENCE [LARGE SCALE GENOMIC DNA]</scope>
    <source>
        <strain evidence="2 4">DSM 26613</strain>
    </source>
</reference>
<name>A0A9D3AAD7_9BURK</name>
<gene>
    <name evidence="2" type="ORF">GGR41_000788</name>
    <name evidence="1" type="ORF">K8U84_02030</name>
</gene>
<evidence type="ECO:0000313" key="1">
    <source>
        <dbReference type="EMBL" id="HJH23315.1"/>
    </source>
</evidence>
<reference evidence="1" key="2">
    <citation type="journal article" date="2021" name="PeerJ">
        <title>Extensive microbial diversity within the chicken gut microbiome revealed by metagenomics and culture.</title>
        <authorList>
            <person name="Gilroy R."/>
            <person name="Ravi A."/>
            <person name="Getino M."/>
            <person name="Pursley I."/>
            <person name="Horton D.L."/>
            <person name="Alikhan N.F."/>
            <person name="Baker D."/>
            <person name="Gharbi K."/>
            <person name="Hall N."/>
            <person name="Watson M."/>
            <person name="Adriaenssens E.M."/>
            <person name="Foster-Nyarko E."/>
            <person name="Jarju S."/>
            <person name="Secka A."/>
            <person name="Antonio M."/>
            <person name="Oren A."/>
            <person name="Chaudhuri R.R."/>
            <person name="La Ragione R."/>
            <person name="Hildebrand F."/>
            <person name="Pallen M.J."/>
        </authorList>
    </citation>
    <scope>NUCLEOTIDE SEQUENCE</scope>
    <source>
        <strain evidence="1">CHK175-13533</strain>
    </source>
</reference>
<dbReference type="AlphaFoldDB" id="A0A9D3AAD7"/>
<dbReference type="Proteomes" id="UP000700248">
    <property type="component" value="Unassembled WGS sequence"/>
</dbReference>
<dbReference type="EMBL" id="DYTQ01000029">
    <property type="protein sequence ID" value="HJH23315.1"/>
    <property type="molecule type" value="Genomic_DNA"/>
</dbReference>
<protein>
    <submittedName>
        <fullName evidence="1">DUF2158 domain-containing protein</fullName>
    </submittedName>
    <submittedName>
        <fullName evidence="2">Uncharacterized protein YodC (DUF2158 family)</fullName>
    </submittedName>
</protein>
<organism evidence="1 3">
    <name type="scientific">Paenalcaligenes hominis</name>
    <dbReference type="NCBI Taxonomy" id="643674"/>
    <lineage>
        <taxon>Bacteria</taxon>
        <taxon>Pseudomonadati</taxon>
        <taxon>Pseudomonadota</taxon>
        <taxon>Betaproteobacteria</taxon>
        <taxon>Burkholderiales</taxon>
        <taxon>Alcaligenaceae</taxon>
        <taxon>Paenalcaligenes</taxon>
    </lineage>
</organism>
<proteinExistence type="predicted"/>
<dbReference type="InterPro" id="IPR019226">
    <property type="entry name" value="DUF2158"/>
</dbReference>